<name>A2EEH7_TRIV3</name>
<proteinExistence type="inferred from homology"/>
<keyword evidence="6" id="KW-1015">Disulfide bond</keyword>
<evidence type="ECO:0000256" key="6">
    <source>
        <dbReference type="ARBA" id="ARBA00023157"/>
    </source>
</evidence>
<evidence type="ECO:0000256" key="5">
    <source>
        <dbReference type="ARBA" id="ARBA00022801"/>
    </source>
</evidence>
<dbReference type="GO" id="GO:0016788">
    <property type="term" value="F:hydrolase activity, acting on ester bonds"/>
    <property type="evidence" value="ECO:0007669"/>
    <property type="project" value="InterPro"/>
</dbReference>
<dbReference type="AlphaFoldDB" id="A2EEH7"/>
<keyword evidence="4" id="KW-0255">Endonuclease</keyword>
<reference evidence="9" key="1">
    <citation type="submission" date="2006-10" db="EMBL/GenBank/DDBJ databases">
        <authorList>
            <person name="Amadeo P."/>
            <person name="Zhao Q."/>
            <person name="Wortman J."/>
            <person name="Fraser-Liggett C."/>
            <person name="Carlton J."/>
        </authorList>
    </citation>
    <scope>NUCLEOTIDE SEQUENCE</scope>
    <source>
        <strain evidence="9">G3</strain>
    </source>
</reference>
<evidence type="ECO:0000313" key="10">
    <source>
        <dbReference type="Proteomes" id="UP000001542"/>
    </source>
</evidence>
<dbReference type="GO" id="GO:0006308">
    <property type="term" value="P:DNA catabolic process"/>
    <property type="evidence" value="ECO:0007669"/>
    <property type="project" value="InterPro"/>
</dbReference>
<dbReference type="RefSeq" id="XP_001321206.1">
    <property type="nucleotide sequence ID" value="XM_001321171.1"/>
</dbReference>
<dbReference type="InParanoid" id="A2EEH7"/>
<dbReference type="SMR" id="A2EEH7"/>
<dbReference type="Proteomes" id="UP000001542">
    <property type="component" value="Unassembled WGS sequence"/>
</dbReference>
<evidence type="ECO:0000313" key="9">
    <source>
        <dbReference type="EMBL" id="EAY08983.1"/>
    </source>
</evidence>
<gene>
    <name evidence="9" type="ORF">TVAG_486300</name>
</gene>
<dbReference type="Gene3D" id="1.10.575.10">
    <property type="entry name" value="P1 Nuclease"/>
    <property type="match status" value="1"/>
</dbReference>
<dbReference type="OrthoDB" id="441446at2759"/>
<dbReference type="EMBL" id="DS113367">
    <property type="protein sequence ID" value="EAY08983.1"/>
    <property type="molecule type" value="Genomic_DNA"/>
</dbReference>
<accession>A2EEH7</accession>
<dbReference type="PANTHER" id="PTHR33146">
    <property type="entry name" value="ENDONUCLEASE 4"/>
    <property type="match status" value="1"/>
</dbReference>
<evidence type="ECO:0000256" key="3">
    <source>
        <dbReference type="ARBA" id="ARBA00022723"/>
    </source>
</evidence>
<keyword evidence="7" id="KW-0325">Glycoprotein</keyword>
<dbReference type="STRING" id="5722.A2EEH7"/>
<dbReference type="GO" id="GO:0004519">
    <property type="term" value="F:endonuclease activity"/>
    <property type="evidence" value="ECO:0000318"/>
    <property type="project" value="GO_Central"/>
</dbReference>
<dbReference type="GO" id="GO:0046872">
    <property type="term" value="F:metal ion binding"/>
    <property type="evidence" value="ECO:0007669"/>
    <property type="project" value="UniProtKB-KW"/>
</dbReference>
<sequence>MLFVFSLIRVSKSWWGAPHYTVARLAETRLSPEQLKYINDILETWTSEKAVFHDTANWHDDIKAANVAIMANWHFRNQPIFSSDYEGDFSYPTTYNITDASKDCINTIMSETTTSQWILGFCFRTLSHFVADAHCPVHSAGRWSKAFPDGDRGGNSQAVVCTYGQPCRNMHMLWDSACLDFQIWPLSKNDVDEYEKNLTNLLNNYQPKTYLPETYQSTDPDVWENEAYRYASKYVYGNLPDDFTANDTYIKEGANAAKQLISAAGYRLGEVLLKFFEARKNSLPQLYEKPKGTWLIVAWVINGILICVSVVYTVGEIRSIGKNRHHKI</sequence>
<dbReference type="InterPro" id="IPR008947">
    <property type="entry name" value="PLipase_C/P1_nuclease_dom_sf"/>
</dbReference>
<keyword evidence="3" id="KW-0479">Metal-binding</keyword>
<keyword evidence="2" id="KW-0540">Nuclease</keyword>
<evidence type="ECO:0000256" key="8">
    <source>
        <dbReference type="SAM" id="Phobius"/>
    </source>
</evidence>
<dbReference type="InterPro" id="IPR003154">
    <property type="entry name" value="S1/P1nuclease"/>
</dbReference>
<dbReference type="PANTHER" id="PTHR33146:SF10">
    <property type="entry name" value="STRAND-SPECIFIC NUCLEASE, PUTATIVE-RELATED"/>
    <property type="match status" value="1"/>
</dbReference>
<evidence type="ECO:0000256" key="2">
    <source>
        <dbReference type="ARBA" id="ARBA00022722"/>
    </source>
</evidence>
<keyword evidence="5" id="KW-0378">Hydrolase</keyword>
<comment type="similarity">
    <text evidence="1">Belongs to the nuclease type I family.</text>
</comment>
<keyword evidence="8" id="KW-0472">Membrane</keyword>
<dbReference type="GO" id="GO:0003676">
    <property type="term" value="F:nucleic acid binding"/>
    <property type="evidence" value="ECO:0007669"/>
    <property type="project" value="InterPro"/>
</dbReference>
<dbReference type="KEGG" id="tva:4766894"/>
<evidence type="ECO:0000256" key="1">
    <source>
        <dbReference type="ARBA" id="ARBA00009547"/>
    </source>
</evidence>
<organism evidence="9 10">
    <name type="scientific">Trichomonas vaginalis (strain ATCC PRA-98 / G3)</name>
    <dbReference type="NCBI Taxonomy" id="412133"/>
    <lineage>
        <taxon>Eukaryota</taxon>
        <taxon>Metamonada</taxon>
        <taxon>Parabasalia</taxon>
        <taxon>Trichomonadida</taxon>
        <taxon>Trichomonadidae</taxon>
        <taxon>Trichomonas</taxon>
    </lineage>
</organism>
<keyword evidence="8" id="KW-0812">Transmembrane</keyword>
<feature type="transmembrane region" description="Helical" evidence="8">
    <location>
        <begin position="294"/>
        <end position="315"/>
    </location>
</feature>
<dbReference type="Pfam" id="PF02265">
    <property type="entry name" value="S1-P1_nuclease"/>
    <property type="match status" value="1"/>
</dbReference>
<keyword evidence="10" id="KW-1185">Reference proteome</keyword>
<dbReference type="FunFam" id="1.10.575.10:FF:000003">
    <property type="entry name" value="Single strand-specific nuclease, putative"/>
    <property type="match status" value="1"/>
</dbReference>
<dbReference type="CDD" id="cd11010">
    <property type="entry name" value="S1-P1_nuclease"/>
    <property type="match status" value="1"/>
</dbReference>
<evidence type="ECO:0000256" key="7">
    <source>
        <dbReference type="ARBA" id="ARBA00023180"/>
    </source>
</evidence>
<protein>
    <submittedName>
        <fullName evidence="9">Uncharacterized protein</fullName>
    </submittedName>
</protein>
<reference evidence="9" key="2">
    <citation type="journal article" date="2007" name="Science">
        <title>Draft genome sequence of the sexually transmitted pathogen Trichomonas vaginalis.</title>
        <authorList>
            <person name="Carlton J.M."/>
            <person name="Hirt R.P."/>
            <person name="Silva J.C."/>
            <person name="Delcher A.L."/>
            <person name="Schatz M."/>
            <person name="Zhao Q."/>
            <person name="Wortman J.R."/>
            <person name="Bidwell S.L."/>
            <person name="Alsmark U.C.M."/>
            <person name="Besteiro S."/>
            <person name="Sicheritz-Ponten T."/>
            <person name="Noel C.J."/>
            <person name="Dacks J.B."/>
            <person name="Foster P.G."/>
            <person name="Simillion C."/>
            <person name="Van de Peer Y."/>
            <person name="Miranda-Saavedra D."/>
            <person name="Barton G.J."/>
            <person name="Westrop G.D."/>
            <person name="Mueller S."/>
            <person name="Dessi D."/>
            <person name="Fiori P.L."/>
            <person name="Ren Q."/>
            <person name="Paulsen I."/>
            <person name="Zhang H."/>
            <person name="Bastida-Corcuera F.D."/>
            <person name="Simoes-Barbosa A."/>
            <person name="Brown M.T."/>
            <person name="Hayes R.D."/>
            <person name="Mukherjee M."/>
            <person name="Okumura C.Y."/>
            <person name="Schneider R."/>
            <person name="Smith A.J."/>
            <person name="Vanacova S."/>
            <person name="Villalvazo M."/>
            <person name="Haas B.J."/>
            <person name="Pertea M."/>
            <person name="Feldblyum T.V."/>
            <person name="Utterback T.R."/>
            <person name="Shu C.L."/>
            <person name="Osoegawa K."/>
            <person name="de Jong P.J."/>
            <person name="Hrdy I."/>
            <person name="Horvathova L."/>
            <person name="Zubacova Z."/>
            <person name="Dolezal P."/>
            <person name="Malik S.B."/>
            <person name="Logsdon J.M. Jr."/>
            <person name="Henze K."/>
            <person name="Gupta A."/>
            <person name="Wang C.C."/>
            <person name="Dunne R.L."/>
            <person name="Upcroft J.A."/>
            <person name="Upcroft P."/>
            <person name="White O."/>
            <person name="Salzberg S.L."/>
            <person name="Tang P."/>
            <person name="Chiu C.-H."/>
            <person name="Lee Y.-S."/>
            <person name="Embley T.M."/>
            <person name="Coombs G.H."/>
            <person name="Mottram J.C."/>
            <person name="Tachezy J."/>
            <person name="Fraser-Liggett C.M."/>
            <person name="Johnson P.J."/>
        </authorList>
    </citation>
    <scope>NUCLEOTIDE SEQUENCE [LARGE SCALE GENOMIC DNA]</scope>
    <source>
        <strain evidence="9">G3</strain>
    </source>
</reference>
<evidence type="ECO:0000256" key="4">
    <source>
        <dbReference type="ARBA" id="ARBA00022759"/>
    </source>
</evidence>
<dbReference type="OMA" id="DEWHYLD"/>
<dbReference type="VEuPathDB" id="TrichDB:TVAG_486300"/>
<dbReference type="VEuPathDB" id="TrichDB:TVAGG3_0691030"/>
<keyword evidence="8" id="KW-1133">Transmembrane helix</keyword>
<dbReference type="SUPFAM" id="SSF48537">
    <property type="entry name" value="Phospholipase C/P1 nuclease"/>
    <property type="match status" value="1"/>
</dbReference>